<reference evidence="1" key="1">
    <citation type="journal article" date="2014" name="Front. Microbiol.">
        <title>High frequency of phylogenetically diverse reductive dehalogenase-homologous genes in deep subseafloor sedimentary metagenomes.</title>
        <authorList>
            <person name="Kawai M."/>
            <person name="Futagami T."/>
            <person name="Toyoda A."/>
            <person name="Takaki Y."/>
            <person name="Nishi S."/>
            <person name="Hori S."/>
            <person name="Arai W."/>
            <person name="Tsubouchi T."/>
            <person name="Morono Y."/>
            <person name="Uchiyama I."/>
            <person name="Ito T."/>
            <person name="Fujiyama A."/>
            <person name="Inagaki F."/>
            <person name="Takami H."/>
        </authorList>
    </citation>
    <scope>NUCLEOTIDE SEQUENCE</scope>
    <source>
        <strain evidence="1">Expedition CK06-06</strain>
    </source>
</reference>
<sequence>MKKLLKKLDLDPFEEANLFVELAVRVFPPDSWTKAEVKLLKKMGLLKWFGLDDSIDVDGDFEFDFDLGLGKNGRIKKDDWL</sequence>
<proteinExistence type="predicted"/>
<evidence type="ECO:0000313" key="1">
    <source>
        <dbReference type="EMBL" id="GAH97055.1"/>
    </source>
</evidence>
<dbReference type="EMBL" id="BARV01000340">
    <property type="protein sequence ID" value="GAH97055.1"/>
    <property type="molecule type" value="Genomic_DNA"/>
</dbReference>
<dbReference type="AlphaFoldDB" id="X1KTV4"/>
<protein>
    <submittedName>
        <fullName evidence="1">Uncharacterized protein</fullName>
    </submittedName>
</protein>
<gene>
    <name evidence="1" type="ORF">S06H3_01379</name>
</gene>
<comment type="caution">
    <text evidence="1">The sequence shown here is derived from an EMBL/GenBank/DDBJ whole genome shotgun (WGS) entry which is preliminary data.</text>
</comment>
<name>X1KTV4_9ZZZZ</name>
<organism evidence="1">
    <name type="scientific">marine sediment metagenome</name>
    <dbReference type="NCBI Taxonomy" id="412755"/>
    <lineage>
        <taxon>unclassified sequences</taxon>
        <taxon>metagenomes</taxon>
        <taxon>ecological metagenomes</taxon>
    </lineage>
</organism>
<accession>X1KTV4</accession>